<reference evidence="2" key="2">
    <citation type="journal article" date="2021" name="PeerJ">
        <title>Extensive microbial diversity within the chicken gut microbiome revealed by metagenomics and culture.</title>
        <authorList>
            <person name="Gilroy R."/>
            <person name="Ravi A."/>
            <person name="Getino M."/>
            <person name="Pursley I."/>
            <person name="Horton D.L."/>
            <person name="Alikhan N.F."/>
            <person name="Baker D."/>
            <person name="Gharbi K."/>
            <person name="Hall N."/>
            <person name="Watson M."/>
            <person name="Adriaenssens E.M."/>
            <person name="Foster-Nyarko E."/>
            <person name="Jarju S."/>
            <person name="Secka A."/>
            <person name="Antonio M."/>
            <person name="Oren A."/>
            <person name="Chaudhuri R.R."/>
            <person name="La Ragione R."/>
            <person name="Hildebrand F."/>
            <person name="Pallen M.J."/>
        </authorList>
    </citation>
    <scope>NUCLEOTIDE SEQUENCE</scope>
    <source>
        <strain evidence="2">1383</strain>
    </source>
</reference>
<accession>A0A9D1H8J2</accession>
<dbReference type="InterPro" id="IPR036986">
    <property type="entry name" value="S4_RNA-bd_sf"/>
</dbReference>
<dbReference type="PROSITE" id="PS50889">
    <property type="entry name" value="S4"/>
    <property type="match status" value="1"/>
</dbReference>
<dbReference type="GO" id="GO:0003723">
    <property type="term" value="F:RNA binding"/>
    <property type="evidence" value="ECO:0007669"/>
    <property type="project" value="UniProtKB-KW"/>
</dbReference>
<comment type="caution">
    <text evidence="2">The sequence shown here is derived from an EMBL/GenBank/DDBJ whole genome shotgun (WGS) entry which is preliminary data.</text>
</comment>
<dbReference type="Gene3D" id="3.10.290.10">
    <property type="entry name" value="RNA-binding S4 domain"/>
    <property type="match status" value="1"/>
</dbReference>
<dbReference type="SUPFAM" id="SSF55174">
    <property type="entry name" value="Alpha-L RNA-binding motif"/>
    <property type="match status" value="1"/>
</dbReference>
<protein>
    <submittedName>
        <fullName evidence="2">RNA-binding S4 domain-containing protein</fullName>
    </submittedName>
</protein>
<sequence length="73" mass="8018">MKEIVFSLEGAPYIELDKLLKLLRLVESGGQAHEMIAQGLVTRGGAVETRKRAKLRPADCIELQGCARILIAE</sequence>
<evidence type="ECO:0000313" key="2">
    <source>
        <dbReference type="EMBL" id="HIT97451.1"/>
    </source>
</evidence>
<proteinExistence type="predicted"/>
<keyword evidence="1" id="KW-0694">RNA-binding</keyword>
<organism evidence="2 3">
    <name type="scientific">Candidatus Merdimorpha stercoravium</name>
    <dbReference type="NCBI Taxonomy" id="2840863"/>
    <lineage>
        <taxon>Bacteria</taxon>
        <taxon>Pseudomonadati</taxon>
        <taxon>Bacteroidota</taxon>
        <taxon>Flavobacteriia</taxon>
        <taxon>Flavobacteriales</taxon>
        <taxon>Candidatus Merdimorpha</taxon>
    </lineage>
</organism>
<reference evidence="2" key="1">
    <citation type="submission" date="2020-10" db="EMBL/GenBank/DDBJ databases">
        <authorList>
            <person name="Gilroy R."/>
        </authorList>
    </citation>
    <scope>NUCLEOTIDE SEQUENCE</scope>
    <source>
        <strain evidence="2">1383</strain>
    </source>
</reference>
<dbReference type="Proteomes" id="UP000824161">
    <property type="component" value="Unassembled WGS sequence"/>
</dbReference>
<evidence type="ECO:0000313" key="3">
    <source>
        <dbReference type="Proteomes" id="UP000824161"/>
    </source>
</evidence>
<dbReference type="CDD" id="cd00165">
    <property type="entry name" value="S4"/>
    <property type="match status" value="1"/>
</dbReference>
<gene>
    <name evidence="2" type="ORF">IAC44_01280</name>
</gene>
<name>A0A9D1H8J2_9FLAO</name>
<dbReference type="Pfam" id="PF13275">
    <property type="entry name" value="S4_2"/>
    <property type="match status" value="1"/>
</dbReference>
<dbReference type="EMBL" id="DVLY01000029">
    <property type="protein sequence ID" value="HIT97451.1"/>
    <property type="molecule type" value="Genomic_DNA"/>
</dbReference>
<dbReference type="AlphaFoldDB" id="A0A9D1H8J2"/>
<evidence type="ECO:0000256" key="1">
    <source>
        <dbReference type="PROSITE-ProRule" id="PRU00182"/>
    </source>
</evidence>